<sequence>MFAISGGGTGGHLCIAKALAQELVNRGESLIYLGSTAGQDRAWFETSPLFVERYFLETSGVVNKNFIQKIPALWAQLKGAKKALGLLKAHHVRALISVGGFSAGPGTLASIFSNIPLYIHEQNAIEGVLNKYTTPYAKRIFGSFVPEKPHSKFSQTPYPVQEVFFEKARIRNKIETILFLGGSQGASALNEFALLCARELLQRGMKIIHQCGALNFERIATLYKGLGILDSVDLFAFEPCLAKKMQQADICVSRAGASSVWELCANNLPTMFVPYPHATDNHQYFNALEFEQEGLARIVFQHALHPDKLFNFIEWLQTPKAEGLYISQVSSGLRTKISNDGARVIIDQILADLPPMPSDSPA</sequence>
<keyword evidence="14" id="KW-1185">Reference proteome</keyword>
<dbReference type="PANTHER" id="PTHR21015:SF22">
    <property type="entry name" value="GLYCOSYLTRANSFERASE"/>
    <property type="match status" value="1"/>
</dbReference>
<keyword evidence="5 10" id="KW-0133">Cell shape</keyword>
<feature type="binding site" evidence="10">
    <location>
        <position position="123"/>
    </location>
    <ligand>
        <name>UDP-N-acetyl-alpha-D-glucosamine</name>
        <dbReference type="ChEBI" id="CHEBI:57705"/>
    </ligand>
</feature>
<evidence type="ECO:0000259" key="11">
    <source>
        <dbReference type="Pfam" id="PF03033"/>
    </source>
</evidence>
<gene>
    <name evidence="10 13" type="primary">murG</name>
    <name evidence="13" type="ORF">ACFOPX_07230</name>
</gene>
<comment type="caution">
    <text evidence="10">Lacks conserved residue(s) required for the propagation of feature annotation.</text>
</comment>
<dbReference type="RefSeq" id="WP_104752302.1">
    <property type="nucleotide sequence ID" value="NZ_FZMF01000019.1"/>
</dbReference>
<dbReference type="Pfam" id="PF04101">
    <property type="entry name" value="Glyco_tran_28_C"/>
    <property type="match status" value="1"/>
</dbReference>
<keyword evidence="7 10" id="KW-0472">Membrane</keyword>
<organism evidence="13 14">
    <name type="scientific">Helicobacter baculiformis</name>
    <dbReference type="NCBI Taxonomy" id="427351"/>
    <lineage>
        <taxon>Bacteria</taxon>
        <taxon>Pseudomonadati</taxon>
        <taxon>Campylobacterota</taxon>
        <taxon>Epsilonproteobacteria</taxon>
        <taxon>Campylobacterales</taxon>
        <taxon>Helicobacteraceae</taxon>
        <taxon>Helicobacter</taxon>
    </lineage>
</organism>
<comment type="similarity">
    <text evidence="10">Belongs to the glycosyltransferase 28 family. MurG subfamily.</text>
</comment>
<evidence type="ECO:0000256" key="7">
    <source>
        <dbReference type="ARBA" id="ARBA00023136"/>
    </source>
</evidence>
<dbReference type="NCBIfam" id="TIGR01133">
    <property type="entry name" value="murG"/>
    <property type="match status" value="1"/>
</dbReference>
<keyword evidence="9 10" id="KW-0961">Cell wall biogenesis/degradation</keyword>
<feature type="domain" description="Glycosyltransferase family 28 N-terminal" evidence="11">
    <location>
        <begin position="2"/>
        <end position="141"/>
    </location>
</feature>
<dbReference type="InterPro" id="IPR004276">
    <property type="entry name" value="GlycoTrans_28_N"/>
</dbReference>
<dbReference type="HAMAP" id="MF_00033">
    <property type="entry name" value="MurG"/>
    <property type="match status" value="1"/>
</dbReference>
<evidence type="ECO:0000256" key="10">
    <source>
        <dbReference type="HAMAP-Rule" id="MF_00033"/>
    </source>
</evidence>
<name>A0ABV7ZJ42_9HELI</name>
<comment type="subcellular location">
    <subcellularLocation>
        <location evidence="10">Cell membrane</location>
        <topology evidence="10">Peripheral membrane protein</topology>
        <orientation evidence="10">Cytoplasmic side</orientation>
    </subcellularLocation>
</comment>
<dbReference type="Gene3D" id="3.40.50.2000">
    <property type="entry name" value="Glycogen Phosphorylase B"/>
    <property type="match status" value="2"/>
</dbReference>
<dbReference type="Proteomes" id="UP001595783">
    <property type="component" value="Unassembled WGS sequence"/>
</dbReference>
<comment type="pathway">
    <text evidence="10">Cell wall biogenesis; peptidoglycan biosynthesis.</text>
</comment>
<keyword evidence="8 10" id="KW-0131">Cell cycle</keyword>
<evidence type="ECO:0000256" key="9">
    <source>
        <dbReference type="ARBA" id="ARBA00023316"/>
    </source>
</evidence>
<dbReference type="InterPro" id="IPR007235">
    <property type="entry name" value="Glyco_trans_28_C"/>
</dbReference>
<keyword evidence="3 10" id="KW-0328">Glycosyltransferase</keyword>
<dbReference type="PANTHER" id="PTHR21015">
    <property type="entry name" value="UDP-N-ACETYLGLUCOSAMINE--N-ACETYLMURAMYL-(PENTAPEPTIDE) PYROPHOSPHORYL-UNDECAPRENOL N-ACETYLGLUCOSAMINE TRANSFERASE 1"/>
    <property type="match status" value="1"/>
</dbReference>
<dbReference type="EMBL" id="JBHRZO010000049">
    <property type="protein sequence ID" value="MFC3848304.1"/>
    <property type="molecule type" value="Genomic_DNA"/>
</dbReference>
<comment type="function">
    <text evidence="10">Cell wall formation. Catalyzes the transfer of a GlcNAc subunit on undecaprenyl-pyrophosphoryl-MurNAc-pentapeptide (lipid intermediate I) to form undecaprenyl-pyrophosphoryl-MurNAc-(pentapeptide)GlcNAc (lipid intermediate II).</text>
</comment>
<dbReference type="Pfam" id="PF03033">
    <property type="entry name" value="Glyco_transf_28"/>
    <property type="match status" value="1"/>
</dbReference>
<evidence type="ECO:0000313" key="13">
    <source>
        <dbReference type="EMBL" id="MFC3848304.1"/>
    </source>
</evidence>
<accession>A0ABV7ZJ42</accession>
<keyword evidence="6 10" id="KW-0573">Peptidoglycan synthesis</keyword>
<dbReference type="GO" id="GO:0016757">
    <property type="term" value="F:glycosyltransferase activity"/>
    <property type="evidence" value="ECO:0007669"/>
    <property type="project" value="UniProtKB-KW"/>
</dbReference>
<evidence type="ECO:0000256" key="5">
    <source>
        <dbReference type="ARBA" id="ARBA00022960"/>
    </source>
</evidence>
<proteinExistence type="inferred from homology"/>
<keyword evidence="1 10" id="KW-1003">Cell membrane</keyword>
<dbReference type="SUPFAM" id="SSF53756">
    <property type="entry name" value="UDP-Glycosyltransferase/glycogen phosphorylase"/>
    <property type="match status" value="1"/>
</dbReference>
<keyword evidence="2 10" id="KW-0132">Cell division</keyword>
<dbReference type="InterPro" id="IPR006009">
    <property type="entry name" value="GlcNAc_MurG"/>
</dbReference>
<dbReference type="EC" id="2.4.1.227" evidence="10"/>
<evidence type="ECO:0000313" key="14">
    <source>
        <dbReference type="Proteomes" id="UP001595783"/>
    </source>
</evidence>
<feature type="binding site" evidence="10">
    <location>
        <begin position="9"/>
        <end position="11"/>
    </location>
    <ligand>
        <name>UDP-N-acetyl-alpha-D-glucosamine</name>
        <dbReference type="ChEBI" id="CHEBI:57705"/>
    </ligand>
</feature>
<comment type="catalytic activity">
    <reaction evidence="10">
        <text>di-trans,octa-cis-undecaprenyl diphospho-N-acetyl-alpha-D-muramoyl-L-alanyl-D-glutamyl-meso-2,6-diaminopimeloyl-D-alanyl-D-alanine + UDP-N-acetyl-alpha-D-glucosamine = di-trans,octa-cis-undecaprenyl diphospho-[N-acetyl-alpha-D-glucosaminyl-(1-&gt;4)]-N-acetyl-alpha-D-muramoyl-L-alanyl-D-glutamyl-meso-2,6-diaminopimeloyl-D-alanyl-D-alanine + UDP + H(+)</text>
        <dbReference type="Rhea" id="RHEA:31227"/>
        <dbReference type="ChEBI" id="CHEBI:15378"/>
        <dbReference type="ChEBI" id="CHEBI:57705"/>
        <dbReference type="ChEBI" id="CHEBI:58223"/>
        <dbReference type="ChEBI" id="CHEBI:61387"/>
        <dbReference type="ChEBI" id="CHEBI:61388"/>
        <dbReference type="EC" id="2.4.1.227"/>
    </reaction>
</comment>
<evidence type="ECO:0000256" key="2">
    <source>
        <dbReference type="ARBA" id="ARBA00022618"/>
    </source>
</evidence>
<evidence type="ECO:0000256" key="8">
    <source>
        <dbReference type="ARBA" id="ARBA00023306"/>
    </source>
</evidence>
<feature type="binding site" evidence="10">
    <location>
        <position position="283"/>
    </location>
    <ligand>
        <name>UDP-N-acetyl-alpha-D-glucosamine</name>
        <dbReference type="ChEBI" id="CHEBI:57705"/>
    </ligand>
</feature>
<evidence type="ECO:0000256" key="3">
    <source>
        <dbReference type="ARBA" id="ARBA00022676"/>
    </source>
</evidence>
<dbReference type="CDD" id="cd03785">
    <property type="entry name" value="GT28_MurG"/>
    <property type="match status" value="1"/>
</dbReference>
<protein>
    <recommendedName>
        <fullName evidence="10">UDP-N-acetylglucosamine--N-acetylmuramyl-(pentapeptide) pyrophosphoryl-undecaprenol N-acetylglucosamine transferase</fullName>
        <ecNumber evidence="10">2.4.1.227</ecNumber>
    </recommendedName>
    <alternativeName>
        <fullName evidence="10">Undecaprenyl-PP-MurNAc-pentapeptide-UDPGlcNAc GlcNAc transferase</fullName>
    </alternativeName>
</protein>
<feature type="domain" description="Glycosyl transferase family 28 C-terminal" evidence="12">
    <location>
        <begin position="176"/>
        <end position="321"/>
    </location>
</feature>
<evidence type="ECO:0000256" key="1">
    <source>
        <dbReference type="ARBA" id="ARBA00022475"/>
    </source>
</evidence>
<evidence type="ECO:0000256" key="4">
    <source>
        <dbReference type="ARBA" id="ARBA00022679"/>
    </source>
</evidence>
<feature type="binding site" evidence="10">
    <location>
        <position position="183"/>
    </location>
    <ligand>
        <name>UDP-N-acetyl-alpha-D-glucosamine</name>
        <dbReference type="ChEBI" id="CHEBI:57705"/>
    </ligand>
</feature>
<reference evidence="14" key="1">
    <citation type="journal article" date="2019" name="Int. J. Syst. Evol. Microbiol.">
        <title>The Global Catalogue of Microorganisms (GCM) 10K type strain sequencing project: providing services to taxonomists for standard genome sequencing and annotation.</title>
        <authorList>
            <consortium name="The Broad Institute Genomics Platform"/>
            <consortium name="The Broad Institute Genome Sequencing Center for Infectious Disease"/>
            <person name="Wu L."/>
            <person name="Ma J."/>
        </authorList>
    </citation>
    <scope>NUCLEOTIDE SEQUENCE [LARGE SCALE GENOMIC DNA]</scope>
    <source>
        <strain evidence="14">CCUG 53816</strain>
    </source>
</reference>
<keyword evidence="4 10" id="KW-0808">Transferase</keyword>
<evidence type="ECO:0000259" key="12">
    <source>
        <dbReference type="Pfam" id="PF04101"/>
    </source>
</evidence>
<comment type="caution">
    <text evidence="13">The sequence shown here is derived from an EMBL/GenBank/DDBJ whole genome shotgun (WGS) entry which is preliminary data.</text>
</comment>
<evidence type="ECO:0000256" key="6">
    <source>
        <dbReference type="ARBA" id="ARBA00022984"/>
    </source>
</evidence>